<proteinExistence type="predicted"/>
<dbReference type="Proteomes" id="UP000004200">
    <property type="component" value="Unassembled WGS sequence"/>
</dbReference>
<dbReference type="InterPro" id="IPR025188">
    <property type="entry name" value="DUF4113"/>
</dbReference>
<evidence type="ECO:0000313" key="2">
    <source>
        <dbReference type="EMBL" id="EGV29641.1"/>
    </source>
</evidence>
<dbReference type="AlphaFoldDB" id="G2E4M0"/>
<organism evidence="2 3">
    <name type="scientific">Thiorhodococcus drewsii AZ1</name>
    <dbReference type="NCBI Taxonomy" id="765913"/>
    <lineage>
        <taxon>Bacteria</taxon>
        <taxon>Pseudomonadati</taxon>
        <taxon>Pseudomonadota</taxon>
        <taxon>Gammaproteobacteria</taxon>
        <taxon>Chromatiales</taxon>
        <taxon>Chromatiaceae</taxon>
        <taxon>Thiorhodococcus</taxon>
    </lineage>
</organism>
<comment type="caution">
    <text evidence="2">The sequence shown here is derived from an EMBL/GenBank/DDBJ whole genome shotgun (WGS) entry which is preliminary data.</text>
</comment>
<dbReference type="RefSeq" id="WP_007041946.1">
    <property type="nucleotide sequence ID" value="NZ_AFWT01000025.1"/>
</dbReference>
<name>G2E4M0_9GAMM</name>
<keyword evidence="3" id="KW-1185">Reference proteome</keyword>
<dbReference type="STRING" id="765913.ThidrDRAFT_3233"/>
<reference evidence="2 3" key="1">
    <citation type="submission" date="2011-06" db="EMBL/GenBank/DDBJ databases">
        <title>The draft genome of Thiorhodococcus drewsii AZ1.</title>
        <authorList>
            <consortium name="US DOE Joint Genome Institute (JGI-PGF)"/>
            <person name="Lucas S."/>
            <person name="Han J."/>
            <person name="Lapidus A."/>
            <person name="Cheng J.-F."/>
            <person name="Goodwin L."/>
            <person name="Pitluck S."/>
            <person name="Peters L."/>
            <person name="Land M.L."/>
            <person name="Hauser L."/>
            <person name="Vogl K."/>
            <person name="Liu Z."/>
            <person name="Imhoff J."/>
            <person name="Thiel V."/>
            <person name="Frigaard N.-U."/>
            <person name="Bryant D.A."/>
            <person name="Woyke T.J."/>
        </authorList>
    </citation>
    <scope>NUCLEOTIDE SEQUENCE [LARGE SCALE GENOMIC DNA]</scope>
    <source>
        <strain evidence="2 3">AZ1</strain>
    </source>
</reference>
<feature type="domain" description="DUF4113" evidence="1">
    <location>
        <begin position="34"/>
        <end position="80"/>
    </location>
</feature>
<accession>G2E4M0</accession>
<gene>
    <name evidence="2" type="ORF">ThidrDRAFT_3233</name>
</gene>
<dbReference type="OrthoDB" id="5754673at2"/>
<protein>
    <submittedName>
        <fullName evidence="2">DNA polymerase V, subunit C</fullName>
    </submittedName>
</protein>
<sequence>MFALVLLPDLVGADQGQSDLFVDPSSQQATTRRMDALDAINRRFGRDTLRFGGELVGSGWHRRARMAASRSTTSWTALPWVRAI</sequence>
<evidence type="ECO:0000259" key="1">
    <source>
        <dbReference type="Pfam" id="PF13438"/>
    </source>
</evidence>
<evidence type="ECO:0000313" key="3">
    <source>
        <dbReference type="Proteomes" id="UP000004200"/>
    </source>
</evidence>
<dbReference type="EMBL" id="AFWT01000025">
    <property type="protein sequence ID" value="EGV29641.1"/>
    <property type="molecule type" value="Genomic_DNA"/>
</dbReference>
<dbReference type="Pfam" id="PF13438">
    <property type="entry name" value="DUF4113"/>
    <property type="match status" value="1"/>
</dbReference>